<reference evidence="3" key="1">
    <citation type="submission" date="2021-01" db="EMBL/GenBank/DDBJ databases">
        <authorList>
            <person name="Corre E."/>
            <person name="Pelletier E."/>
            <person name="Niang G."/>
            <person name="Scheremetjew M."/>
            <person name="Finn R."/>
            <person name="Kale V."/>
            <person name="Holt S."/>
            <person name="Cochrane G."/>
            <person name="Meng A."/>
            <person name="Brown T."/>
            <person name="Cohen L."/>
        </authorList>
    </citation>
    <scope>NUCLEOTIDE SEQUENCE</scope>
    <source>
        <strain evidence="3">CCMP1756</strain>
    </source>
</reference>
<evidence type="ECO:0000313" key="3">
    <source>
        <dbReference type="EMBL" id="CAE0706895.1"/>
    </source>
</evidence>
<feature type="active site" evidence="1">
    <location>
        <position position="132"/>
    </location>
</feature>
<dbReference type="InterPro" id="IPR028131">
    <property type="entry name" value="VASH1"/>
</dbReference>
<dbReference type="PANTHER" id="PTHR15750">
    <property type="entry name" value="VASOHIBIN-1-LIKE ISOFORM X2"/>
    <property type="match status" value="1"/>
</dbReference>
<feature type="compositionally biased region" description="Acidic residues" evidence="2">
    <location>
        <begin position="273"/>
        <end position="301"/>
    </location>
</feature>
<organism evidence="3">
    <name type="scientific">Pelagomonas calceolata</name>
    <dbReference type="NCBI Taxonomy" id="35677"/>
    <lineage>
        <taxon>Eukaryota</taxon>
        <taxon>Sar</taxon>
        <taxon>Stramenopiles</taxon>
        <taxon>Ochrophyta</taxon>
        <taxon>Pelagophyceae</taxon>
        <taxon>Pelagomonadales</taxon>
        <taxon>Pelagomonadaceae</taxon>
        <taxon>Pelagomonas</taxon>
    </lineage>
</organism>
<dbReference type="Proteomes" id="UP000789595">
    <property type="component" value="Unassembled WGS sequence"/>
</dbReference>
<keyword evidence="5" id="KW-1185">Reference proteome</keyword>
<feature type="compositionally biased region" description="Basic residues" evidence="2">
    <location>
        <begin position="257"/>
        <end position="269"/>
    </location>
</feature>
<dbReference type="Pfam" id="PF14822">
    <property type="entry name" value="Vasohibin"/>
    <property type="match status" value="1"/>
</dbReference>
<evidence type="ECO:0000313" key="5">
    <source>
        <dbReference type="Proteomes" id="UP000789595"/>
    </source>
</evidence>
<evidence type="ECO:0000256" key="1">
    <source>
        <dbReference type="PIRSR" id="PIRSR628131-1"/>
    </source>
</evidence>
<name>A0A7S4A8E0_9STRA</name>
<evidence type="ECO:0000313" key="4">
    <source>
        <dbReference type="EMBL" id="CAH0368547.1"/>
    </source>
</evidence>
<dbReference type="EMBL" id="CAKKNE010000002">
    <property type="protein sequence ID" value="CAH0368547.1"/>
    <property type="molecule type" value="Genomic_DNA"/>
</dbReference>
<feature type="active site" evidence="1">
    <location>
        <position position="96"/>
    </location>
</feature>
<evidence type="ECO:0000256" key="2">
    <source>
        <dbReference type="SAM" id="MobiDB-lite"/>
    </source>
</evidence>
<feature type="region of interest" description="Disordered" evidence="2">
    <location>
        <begin position="24"/>
        <end position="46"/>
    </location>
</feature>
<accession>A0A7S4A8E0</accession>
<dbReference type="PANTHER" id="PTHR15750:SF2">
    <property type="entry name" value="VASOHIBIN"/>
    <property type="match status" value="1"/>
</dbReference>
<dbReference type="GO" id="GO:0005737">
    <property type="term" value="C:cytoplasm"/>
    <property type="evidence" value="ECO:0007669"/>
    <property type="project" value="InterPro"/>
</dbReference>
<dbReference type="AlphaFoldDB" id="A0A7S4A8E0"/>
<reference evidence="4" key="2">
    <citation type="submission" date="2021-11" db="EMBL/GenBank/DDBJ databases">
        <authorList>
            <consortium name="Genoscope - CEA"/>
            <person name="William W."/>
        </authorList>
    </citation>
    <scope>NUCLEOTIDE SEQUENCE</scope>
</reference>
<proteinExistence type="predicted"/>
<protein>
    <recommendedName>
        <fullName evidence="6">Vasohibin</fullName>
    </recommendedName>
</protein>
<feature type="active site" evidence="1">
    <location>
        <position position="151"/>
    </location>
</feature>
<gene>
    <name evidence="3" type="ORF">PCAL00307_LOCUS22346</name>
    <name evidence="4" type="ORF">PECAL_2P16150</name>
</gene>
<sequence length="316" mass="35717">MTAKTHRTHKEVDPGTQSLIDRIADDSSLKAPPMPKRPNLKSGTTKSKLQALSRYIHAFEYNHTGKSYFKMSRDRGLKHVHFTAREIIREALPIQCVEAVFLAVHLTAELECLDLRVPLSFKSKCGEAHYRHIVLAVRDASTGKWGSLGISRRKVLAFKEPTFESLSTLVLDFQLSYKQCDHDLVKVYLGLPFPSGLHSVDPIKWRVLKQELTDEWAKKVDKYSKDCNWVREYHLSTGGLPEPYNGTTKEPKAAVPKNKKRRRKKKKKKAVDEPADEEYDPEKYTEDDEVLGSDSEDESGCESDGAVVASDGGEES</sequence>
<evidence type="ECO:0008006" key="6">
    <source>
        <dbReference type="Google" id="ProtNLM"/>
    </source>
</evidence>
<dbReference type="EMBL" id="HBIW01025896">
    <property type="protein sequence ID" value="CAE0706895.1"/>
    <property type="molecule type" value="Transcribed_RNA"/>
</dbReference>
<dbReference type="OrthoDB" id="9974232at2759"/>
<feature type="region of interest" description="Disordered" evidence="2">
    <location>
        <begin position="240"/>
        <end position="316"/>
    </location>
</feature>